<reference evidence="1 2" key="2">
    <citation type="submission" date="2018-11" db="EMBL/GenBank/DDBJ databases">
        <authorList>
            <consortium name="Pathogen Informatics"/>
        </authorList>
    </citation>
    <scope>NUCLEOTIDE SEQUENCE [LARGE SCALE GENOMIC DNA]</scope>
</reference>
<gene>
    <name evidence="1" type="ORF">SBAD_LOCUS1265</name>
</gene>
<sequence>MFTETPPLTIRQDYCQIFLPTAVTTALTHRHSGGRARDKLGNRLRYQSHRLWNSSARPTFSQMPHFVSSTLRYSCQLQTKTVLRQGRSGQFDAHMRGTVPRQCKRVMVDSLSIQRTDRLSSVACDGVTVLRPYKRMPAHVDQLASRSGGRSVDQQSASIAVCSF</sequence>
<dbReference type="EMBL" id="UZAM01006767">
    <property type="protein sequence ID" value="VDO93782.1"/>
    <property type="molecule type" value="Genomic_DNA"/>
</dbReference>
<reference evidence="3" key="1">
    <citation type="submission" date="2016-06" db="UniProtKB">
        <authorList>
            <consortium name="WormBaseParasite"/>
        </authorList>
    </citation>
    <scope>IDENTIFICATION</scope>
</reference>
<protein>
    <submittedName>
        <fullName evidence="1 3">Uncharacterized protein</fullName>
    </submittedName>
</protein>
<name>A0A183ICC1_9BILA</name>
<dbReference type="Proteomes" id="UP000270296">
    <property type="component" value="Unassembled WGS sequence"/>
</dbReference>
<proteinExistence type="predicted"/>
<dbReference type="WBParaSite" id="SBAD_0000132001-mRNA-1">
    <property type="protein sequence ID" value="SBAD_0000132001-mRNA-1"/>
    <property type="gene ID" value="SBAD_0000132001"/>
</dbReference>
<evidence type="ECO:0000313" key="2">
    <source>
        <dbReference type="Proteomes" id="UP000270296"/>
    </source>
</evidence>
<dbReference type="AlphaFoldDB" id="A0A183ICC1"/>
<organism evidence="3">
    <name type="scientific">Soboliphyme baturini</name>
    <dbReference type="NCBI Taxonomy" id="241478"/>
    <lineage>
        <taxon>Eukaryota</taxon>
        <taxon>Metazoa</taxon>
        <taxon>Ecdysozoa</taxon>
        <taxon>Nematoda</taxon>
        <taxon>Enoplea</taxon>
        <taxon>Dorylaimia</taxon>
        <taxon>Dioctophymatida</taxon>
        <taxon>Dioctophymatoidea</taxon>
        <taxon>Soboliphymatidae</taxon>
        <taxon>Soboliphyme</taxon>
    </lineage>
</organism>
<keyword evidence="2" id="KW-1185">Reference proteome</keyword>
<evidence type="ECO:0000313" key="3">
    <source>
        <dbReference type="WBParaSite" id="SBAD_0000132001-mRNA-1"/>
    </source>
</evidence>
<accession>A0A183ICC1</accession>
<evidence type="ECO:0000313" key="1">
    <source>
        <dbReference type="EMBL" id="VDO93782.1"/>
    </source>
</evidence>